<dbReference type="GO" id="GO:0008270">
    <property type="term" value="F:zinc ion binding"/>
    <property type="evidence" value="ECO:0007669"/>
    <property type="project" value="TreeGrafter"/>
</dbReference>
<accession>A0A1E3GQA3</accession>
<dbReference type="GO" id="GO:0006508">
    <property type="term" value="P:proteolysis"/>
    <property type="evidence" value="ECO:0007669"/>
    <property type="project" value="UniProtKB-KW"/>
</dbReference>
<sequence>MTVTTTIRLPRTLVNDLLHQAQLSPKQQVSGLIGRHGQRCMCYPIESVKTDASVLFALNASEQLAALKEMKERNQELFAIYHSHPDAPALPSVIDEDVADYPQALYLIISLNTRGVLEMRGFQMHGKNIEEVNLII</sequence>
<dbReference type="PROSITE" id="PS50249">
    <property type="entry name" value="MPN"/>
    <property type="match status" value="1"/>
</dbReference>
<dbReference type="PANTHER" id="PTHR34858">
    <property type="entry name" value="CYSO-CYSTEINE PEPTIDASE"/>
    <property type="match status" value="1"/>
</dbReference>
<evidence type="ECO:0000256" key="1">
    <source>
        <dbReference type="ARBA" id="ARBA00022670"/>
    </source>
</evidence>
<dbReference type="EMBL" id="MCRI01000024">
    <property type="protein sequence ID" value="ODN66242.1"/>
    <property type="molecule type" value="Genomic_DNA"/>
</dbReference>
<evidence type="ECO:0000259" key="6">
    <source>
        <dbReference type="PROSITE" id="PS50249"/>
    </source>
</evidence>
<dbReference type="InterPro" id="IPR037518">
    <property type="entry name" value="MPN"/>
</dbReference>
<keyword evidence="8" id="KW-1185">Reference proteome</keyword>
<evidence type="ECO:0000313" key="7">
    <source>
        <dbReference type="EMBL" id="ODN66242.1"/>
    </source>
</evidence>
<dbReference type="Proteomes" id="UP000094379">
    <property type="component" value="Unassembled WGS sequence"/>
</dbReference>
<comment type="caution">
    <text evidence="7">The sequence shown here is derived from an EMBL/GenBank/DDBJ whole genome shotgun (WGS) entry which is preliminary data.</text>
</comment>
<evidence type="ECO:0000256" key="4">
    <source>
        <dbReference type="ARBA" id="ARBA00022833"/>
    </source>
</evidence>
<keyword evidence="2" id="KW-0479">Metal-binding</keyword>
<organism evidence="7 8">
    <name type="scientific">Methylophaga muralis</name>
    <dbReference type="NCBI Taxonomy" id="291169"/>
    <lineage>
        <taxon>Bacteria</taxon>
        <taxon>Pseudomonadati</taxon>
        <taxon>Pseudomonadota</taxon>
        <taxon>Gammaproteobacteria</taxon>
        <taxon>Thiotrichales</taxon>
        <taxon>Piscirickettsiaceae</taxon>
        <taxon>Methylophaga</taxon>
    </lineage>
</organism>
<evidence type="ECO:0000256" key="3">
    <source>
        <dbReference type="ARBA" id="ARBA00022801"/>
    </source>
</evidence>
<dbReference type="STRING" id="291169.A9E74_02048"/>
<dbReference type="InterPro" id="IPR051929">
    <property type="entry name" value="VirAsm_ModProt"/>
</dbReference>
<evidence type="ECO:0000256" key="2">
    <source>
        <dbReference type="ARBA" id="ARBA00022723"/>
    </source>
</evidence>
<dbReference type="SUPFAM" id="SSF102712">
    <property type="entry name" value="JAB1/MPN domain"/>
    <property type="match status" value="1"/>
</dbReference>
<evidence type="ECO:0000256" key="5">
    <source>
        <dbReference type="ARBA" id="ARBA00023049"/>
    </source>
</evidence>
<proteinExistence type="predicted"/>
<dbReference type="GO" id="GO:0008235">
    <property type="term" value="F:metalloexopeptidase activity"/>
    <property type="evidence" value="ECO:0007669"/>
    <property type="project" value="TreeGrafter"/>
</dbReference>
<feature type="domain" description="MPN" evidence="6">
    <location>
        <begin position="6"/>
        <end position="128"/>
    </location>
</feature>
<reference evidence="7 8" key="1">
    <citation type="submission" date="2016-07" db="EMBL/GenBank/DDBJ databases">
        <title>Draft Genome Sequence of Methylophaga muralis Bur 1.</title>
        <authorList>
            <person name="Vasilenko O.V."/>
            <person name="Doronina N.V."/>
            <person name="Shmareva M.N."/>
            <person name="Tarlachkov S.V."/>
            <person name="Mustakhimov I."/>
            <person name="Trotsenko Y.A."/>
        </authorList>
    </citation>
    <scope>NUCLEOTIDE SEQUENCE [LARGE SCALE GENOMIC DNA]</scope>
    <source>
        <strain evidence="7 8">Bur 1</strain>
    </source>
</reference>
<dbReference type="Gene3D" id="3.40.140.10">
    <property type="entry name" value="Cytidine Deaminase, domain 2"/>
    <property type="match status" value="1"/>
</dbReference>
<keyword evidence="3" id="KW-0378">Hydrolase</keyword>
<dbReference type="InterPro" id="IPR000555">
    <property type="entry name" value="JAMM/MPN+_dom"/>
</dbReference>
<dbReference type="PATRIC" id="fig|291169.3.peg.2058"/>
<dbReference type="CDD" id="cd08070">
    <property type="entry name" value="MPN_like"/>
    <property type="match status" value="1"/>
</dbReference>
<keyword evidence="4" id="KW-0862">Zinc</keyword>
<name>A0A1E3GQA3_9GAMM</name>
<dbReference type="InterPro" id="IPR028090">
    <property type="entry name" value="JAB_dom_prok"/>
</dbReference>
<dbReference type="PANTHER" id="PTHR34858:SF1">
    <property type="entry name" value="CYSO-CYSTEINE PEPTIDASE"/>
    <property type="match status" value="1"/>
</dbReference>
<evidence type="ECO:0000313" key="8">
    <source>
        <dbReference type="Proteomes" id="UP000094379"/>
    </source>
</evidence>
<protein>
    <recommendedName>
        <fullName evidence="6">MPN domain-containing protein</fullName>
    </recommendedName>
</protein>
<dbReference type="AlphaFoldDB" id="A0A1E3GQA3"/>
<dbReference type="Pfam" id="PF14464">
    <property type="entry name" value="Prok-JAB"/>
    <property type="match status" value="1"/>
</dbReference>
<keyword evidence="1" id="KW-0645">Protease</keyword>
<dbReference type="RefSeq" id="WP_069296467.1">
    <property type="nucleotide sequence ID" value="NZ_MCRI01000024.1"/>
</dbReference>
<keyword evidence="5" id="KW-0482">Metalloprotease</keyword>
<gene>
    <name evidence="7" type="ORF">A9E74_02048</name>
</gene>
<dbReference type="SMART" id="SM00232">
    <property type="entry name" value="JAB_MPN"/>
    <property type="match status" value="1"/>
</dbReference>